<dbReference type="PANTHER" id="PTHR23024:SF24">
    <property type="entry name" value="ALPHA_BETA HYDROLASE FOLD-3 DOMAIN-CONTAINING PROTEIN"/>
    <property type="match status" value="1"/>
</dbReference>
<dbReference type="SUPFAM" id="SSF53474">
    <property type="entry name" value="alpha/beta-Hydrolases"/>
    <property type="match status" value="1"/>
</dbReference>
<dbReference type="EMBL" id="JAPZBU010000004">
    <property type="protein sequence ID" value="KAJ5408177.1"/>
    <property type="molecule type" value="Genomic_DNA"/>
</dbReference>
<keyword evidence="3" id="KW-1185">Reference proteome</keyword>
<dbReference type="GeneID" id="81365677"/>
<protein>
    <recommendedName>
        <fullName evidence="1">Alpha/beta hydrolase fold-3 domain-containing protein</fullName>
    </recommendedName>
</protein>
<dbReference type="AlphaFoldDB" id="A0A9X0BCY6"/>
<dbReference type="Pfam" id="PF07859">
    <property type="entry name" value="Abhydrolase_3"/>
    <property type="match status" value="1"/>
</dbReference>
<gene>
    <name evidence="2" type="ORF">N7509_002060</name>
</gene>
<dbReference type="GO" id="GO:0072330">
    <property type="term" value="P:monocarboxylic acid biosynthetic process"/>
    <property type="evidence" value="ECO:0007669"/>
    <property type="project" value="UniProtKB-ARBA"/>
</dbReference>
<dbReference type="PANTHER" id="PTHR23024">
    <property type="entry name" value="ARYLACETAMIDE DEACETYLASE"/>
    <property type="match status" value="1"/>
</dbReference>
<dbReference type="Proteomes" id="UP001147747">
    <property type="component" value="Unassembled WGS sequence"/>
</dbReference>
<feature type="domain" description="Alpha/beta hydrolase fold-3" evidence="1">
    <location>
        <begin position="57"/>
        <end position="115"/>
    </location>
</feature>
<dbReference type="InterPro" id="IPR029058">
    <property type="entry name" value="AB_hydrolase_fold"/>
</dbReference>
<evidence type="ECO:0000313" key="3">
    <source>
        <dbReference type="Proteomes" id="UP001147747"/>
    </source>
</evidence>
<dbReference type="RefSeq" id="XP_056492492.1">
    <property type="nucleotide sequence ID" value="XM_056626697.1"/>
</dbReference>
<dbReference type="InterPro" id="IPR050466">
    <property type="entry name" value="Carboxylest/Gibb_receptor"/>
</dbReference>
<dbReference type="GO" id="GO:0016787">
    <property type="term" value="F:hydrolase activity"/>
    <property type="evidence" value="ECO:0007669"/>
    <property type="project" value="InterPro"/>
</dbReference>
<reference evidence="2" key="2">
    <citation type="journal article" date="2023" name="IMA Fungus">
        <title>Comparative genomic study of the Penicillium genus elucidates a diverse pangenome and 15 lateral gene transfer events.</title>
        <authorList>
            <person name="Petersen C."/>
            <person name="Sorensen T."/>
            <person name="Nielsen M.R."/>
            <person name="Sondergaard T.E."/>
            <person name="Sorensen J.L."/>
            <person name="Fitzpatrick D.A."/>
            <person name="Frisvad J.C."/>
            <person name="Nielsen K.L."/>
        </authorList>
    </citation>
    <scope>NUCLEOTIDE SEQUENCE</scope>
    <source>
        <strain evidence="2">IBT 29677</strain>
    </source>
</reference>
<reference evidence="2" key="1">
    <citation type="submission" date="2022-12" db="EMBL/GenBank/DDBJ databases">
        <authorList>
            <person name="Petersen C."/>
        </authorList>
    </citation>
    <scope>NUCLEOTIDE SEQUENCE</scope>
    <source>
        <strain evidence="2">IBT 29677</strain>
    </source>
</reference>
<organism evidence="2 3">
    <name type="scientific">Penicillium cosmopolitanum</name>
    <dbReference type="NCBI Taxonomy" id="1131564"/>
    <lineage>
        <taxon>Eukaryota</taxon>
        <taxon>Fungi</taxon>
        <taxon>Dikarya</taxon>
        <taxon>Ascomycota</taxon>
        <taxon>Pezizomycotina</taxon>
        <taxon>Eurotiomycetes</taxon>
        <taxon>Eurotiomycetidae</taxon>
        <taxon>Eurotiales</taxon>
        <taxon>Aspergillaceae</taxon>
        <taxon>Penicillium</taxon>
    </lineage>
</organism>
<accession>A0A9X0BCY6</accession>
<evidence type="ECO:0000259" key="1">
    <source>
        <dbReference type="Pfam" id="PF07859"/>
    </source>
</evidence>
<comment type="caution">
    <text evidence="2">The sequence shown here is derived from an EMBL/GenBank/DDBJ whole genome shotgun (WGS) entry which is preliminary data.</text>
</comment>
<proteinExistence type="predicted"/>
<evidence type="ECO:0000313" key="2">
    <source>
        <dbReference type="EMBL" id="KAJ5408177.1"/>
    </source>
</evidence>
<dbReference type="Gene3D" id="3.40.50.1820">
    <property type="entry name" value="alpha/beta hydrolase"/>
    <property type="match status" value="1"/>
</dbReference>
<dbReference type="GO" id="GO:0017000">
    <property type="term" value="P:antibiotic biosynthetic process"/>
    <property type="evidence" value="ECO:0007669"/>
    <property type="project" value="UniProtKB-ARBA"/>
</dbReference>
<sequence length="117" mass="13070">MSSLPYGIFSPSRTVPVKTRLSDIELVLADQKLDGHYIPVLSYVPTSDTSPNSRPVLVYLHLGGFLFGDLESGDLYCRVLASRLDLSILKVDYRLAPEWPFPHGVNDSYDAVEWVSI</sequence>
<dbReference type="OrthoDB" id="4313861at2759"/>
<dbReference type="InterPro" id="IPR013094">
    <property type="entry name" value="AB_hydrolase_3"/>
</dbReference>
<name>A0A9X0BCY6_9EURO</name>